<dbReference type="OrthoDB" id="3565018at2759"/>
<dbReference type="GO" id="GO:0006508">
    <property type="term" value="P:proteolysis"/>
    <property type="evidence" value="ECO:0007669"/>
    <property type="project" value="InterPro"/>
</dbReference>
<protein>
    <submittedName>
        <fullName evidence="3">Subtilisin-like protein</fullName>
    </submittedName>
</protein>
<dbReference type="InterPro" id="IPR036852">
    <property type="entry name" value="Peptidase_S8/S53_dom_sf"/>
</dbReference>
<proteinExistence type="predicted"/>
<dbReference type="Proteomes" id="UP000699042">
    <property type="component" value="Unassembled WGS sequence"/>
</dbReference>
<dbReference type="GO" id="GO:0004252">
    <property type="term" value="F:serine-type endopeptidase activity"/>
    <property type="evidence" value="ECO:0007669"/>
    <property type="project" value="InterPro"/>
</dbReference>
<evidence type="ECO:0000313" key="3">
    <source>
        <dbReference type="EMBL" id="KAG7054519.1"/>
    </source>
</evidence>
<dbReference type="PANTHER" id="PTHR35186:SF4">
    <property type="entry name" value="PRION-INHIBITION AND PROPAGATION HELO DOMAIN-CONTAINING PROTEIN"/>
    <property type="match status" value="1"/>
</dbReference>
<reference evidence="3" key="1">
    <citation type="submission" date="2021-05" db="EMBL/GenBank/DDBJ databases">
        <title>Comparative genomics of three Colletotrichum scovillei strains and genetic complementation revealed genes involved fungal growth and virulence on chili pepper.</title>
        <authorList>
            <person name="Hsieh D.-K."/>
            <person name="Chuang S.-C."/>
            <person name="Chen C.-Y."/>
            <person name="Chao Y.-T."/>
            <person name="Lu M.-Y.J."/>
            <person name="Lee M.-H."/>
            <person name="Shih M.-C."/>
        </authorList>
    </citation>
    <scope>NUCLEOTIDE SEQUENCE</scope>
    <source>
        <strain evidence="3">Coll-153</strain>
    </source>
</reference>
<dbReference type="EMBL" id="JAESDN010000002">
    <property type="protein sequence ID" value="KAG7054519.1"/>
    <property type="molecule type" value="Genomic_DNA"/>
</dbReference>
<evidence type="ECO:0000313" key="4">
    <source>
        <dbReference type="Proteomes" id="UP000699042"/>
    </source>
</evidence>
<dbReference type="AlphaFoldDB" id="A0A9P7UFE4"/>
<dbReference type="Pfam" id="PF24476">
    <property type="entry name" value="DUF7580"/>
    <property type="match status" value="1"/>
</dbReference>
<sequence>MKEDMLPFALRATDMFRKVVEGLLQGKRNMEYFNLLDSALTNVVQWLKELPRVFDIKTSPKEVFRLLVILENLIQWPRKPNRHFKSLDPIAYEQGWFPGLSEFIKHPETGKALLRVFATSTKASKARQKLIESLEKFTRTEPSAVEQPKLAEVVQTRHQTLAQDNYQYHLAELHRVLAMNCICQRGVDEMAIRVNLRLRGFERDEKTPEDVTFGVFFLDHPHEHHGSEVCHWQDTKICISKKRRITFAGFPEQLSHSNCQILSKKEFCDIISHRQQAQLRLVAQSDDLAVREYAPLSRFFCPYTSSFKLSEILDDKLKRKQRLTIAYLVANAVWQFYDSTWMRKEWNKDTIHFMLERRGNTAKAIYVNEPFLSTRFDAAEPPSEDRMKFRYHPLPKILALGIMMLEIELGLNIEDYYQDRPEFYDAQGTLTVNASHIIAMEIFKTSDLWEERDTFKPFKELIGACLTADPFRSLAEHPGQLRDAIYKHVVAPLKGFYEIAWGDFEESDVGPIRVQPEGAEMPLIAGFQRLATGANDRSRSATMPLPKGSVSEVSSAPTSDRWFAQLENLKTILRLPRSKSDASYAPTKIAILDTGIDKSHSSSVVEYRDFLDPKDVHRCDSTGHGTSAFKLLQKVYPEAQIFVGRVWESNQANHDTENIMTKAIRYARETWKVDIIIMPSGFESEDEDMLRAIEEANAARVLLFAAASNHGNLTNIAFPARLYRAEKTFCMFSTDANARSLPAFNPSPLPGARNSFAILGEGITLGSDPPLSGTSFSTVIGAALAGRIIDFSRHHDTRSQIRRSEHLKRVEGMASVFAKMARMDNGYRCIAPWRLLPQMDYEDLLDVSNRSEIRRRLCEVISGALEEVYG</sequence>
<feature type="domain" description="DUF7580" evidence="2">
    <location>
        <begin position="166"/>
        <end position="494"/>
    </location>
</feature>
<dbReference type="PANTHER" id="PTHR35186">
    <property type="entry name" value="ANK_REP_REGION DOMAIN-CONTAINING PROTEIN"/>
    <property type="match status" value="1"/>
</dbReference>
<gene>
    <name evidence="3" type="ORF">JMJ77_006999</name>
</gene>
<keyword evidence="4" id="KW-1185">Reference proteome</keyword>
<name>A0A9P7UFE4_9PEZI</name>
<dbReference type="SUPFAM" id="SSF52743">
    <property type="entry name" value="Subtilisin-like"/>
    <property type="match status" value="1"/>
</dbReference>
<dbReference type="Pfam" id="PF00082">
    <property type="entry name" value="Peptidase_S8"/>
    <property type="match status" value="1"/>
</dbReference>
<dbReference type="Gene3D" id="3.40.50.200">
    <property type="entry name" value="Peptidase S8/S53 domain"/>
    <property type="match status" value="1"/>
</dbReference>
<evidence type="ECO:0000259" key="1">
    <source>
        <dbReference type="Pfam" id="PF00082"/>
    </source>
</evidence>
<accession>A0A9P7UFE4</accession>
<evidence type="ECO:0000259" key="2">
    <source>
        <dbReference type="Pfam" id="PF24476"/>
    </source>
</evidence>
<dbReference type="InterPro" id="IPR056002">
    <property type="entry name" value="DUF7580"/>
</dbReference>
<organism evidence="3 4">
    <name type="scientific">Colletotrichum scovillei</name>
    <dbReference type="NCBI Taxonomy" id="1209932"/>
    <lineage>
        <taxon>Eukaryota</taxon>
        <taxon>Fungi</taxon>
        <taxon>Dikarya</taxon>
        <taxon>Ascomycota</taxon>
        <taxon>Pezizomycotina</taxon>
        <taxon>Sordariomycetes</taxon>
        <taxon>Hypocreomycetidae</taxon>
        <taxon>Glomerellales</taxon>
        <taxon>Glomerellaceae</taxon>
        <taxon>Colletotrichum</taxon>
        <taxon>Colletotrichum acutatum species complex</taxon>
    </lineage>
</organism>
<comment type="caution">
    <text evidence="3">The sequence shown here is derived from an EMBL/GenBank/DDBJ whole genome shotgun (WGS) entry which is preliminary data.</text>
</comment>
<dbReference type="InterPro" id="IPR000209">
    <property type="entry name" value="Peptidase_S8/S53_dom"/>
</dbReference>
<feature type="domain" description="Peptidase S8/S53" evidence="1">
    <location>
        <begin position="587"/>
        <end position="790"/>
    </location>
</feature>